<evidence type="ECO:0000256" key="6">
    <source>
        <dbReference type="ARBA" id="ARBA00023170"/>
    </source>
</evidence>
<evidence type="ECO:0000256" key="8">
    <source>
        <dbReference type="SAM" id="Phobius"/>
    </source>
</evidence>
<dbReference type="SUPFAM" id="SSF81321">
    <property type="entry name" value="Family A G protein-coupled receptor-like"/>
    <property type="match status" value="1"/>
</dbReference>
<protein>
    <submittedName>
        <fullName evidence="11">Allatostatin-A receptor-like</fullName>
    </submittedName>
</protein>
<dbReference type="Proteomes" id="UP000085678">
    <property type="component" value="Unplaced"/>
</dbReference>
<dbReference type="PANTHER" id="PTHR45695:SF34">
    <property type="entry name" value="GALANIN RECEPTOR 2B-LIKE"/>
    <property type="match status" value="1"/>
</dbReference>
<dbReference type="PANTHER" id="PTHR45695">
    <property type="entry name" value="LEUCOKININ RECEPTOR-RELATED"/>
    <property type="match status" value="1"/>
</dbReference>
<evidence type="ECO:0000313" key="11">
    <source>
        <dbReference type="RefSeq" id="XP_013391145.1"/>
    </source>
</evidence>
<dbReference type="OrthoDB" id="6076970at2759"/>
<dbReference type="InterPro" id="IPR017452">
    <property type="entry name" value="GPCR_Rhodpsn_7TM"/>
</dbReference>
<name>A0A1S3HYP6_LINAN</name>
<dbReference type="Pfam" id="PF00001">
    <property type="entry name" value="7tm_1"/>
    <property type="match status" value="1"/>
</dbReference>
<evidence type="ECO:0000256" key="3">
    <source>
        <dbReference type="ARBA" id="ARBA00022989"/>
    </source>
</evidence>
<dbReference type="GO" id="GO:0004930">
    <property type="term" value="F:G protein-coupled receptor activity"/>
    <property type="evidence" value="ECO:0007669"/>
    <property type="project" value="UniProtKB-KW"/>
</dbReference>
<feature type="transmembrane region" description="Helical" evidence="8">
    <location>
        <begin position="157"/>
        <end position="180"/>
    </location>
</feature>
<dbReference type="STRING" id="7574.A0A1S3HYP6"/>
<dbReference type="AlphaFoldDB" id="A0A1S3HYP6"/>
<evidence type="ECO:0000256" key="7">
    <source>
        <dbReference type="ARBA" id="ARBA00023224"/>
    </source>
</evidence>
<keyword evidence="10" id="KW-1185">Reference proteome</keyword>
<keyword evidence="2 8" id="KW-0812">Transmembrane</keyword>
<feature type="transmembrane region" description="Helical" evidence="8">
    <location>
        <begin position="200"/>
        <end position="224"/>
    </location>
</feature>
<dbReference type="RefSeq" id="XP_013391145.1">
    <property type="nucleotide sequence ID" value="XM_013535691.1"/>
</dbReference>
<dbReference type="InterPro" id="IPR000276">
    <property type="entry name" value="GPCR_Rhodpsn"/>
</dbReference>
<evidence type="ECO:0000256" key="4">
    <source>
        <dbReference type="ARBA" id="ARBA00023040"/>
    </source>
</evidence>
<evidence type="ECO:0000256" key="2">
    <source>
        <dbReference type="ARBA" id="ARBA00022692"/>
    </source>
</evidence>
<evidence type="ECO:0000259" key="9">
    <source>
        <dbReference type="PROSITE" id="PS50262"/>
    </source>
</evidence>
<dbReference type="Gene3D" id="1.20.1070.10">
    <property type="entry name" value="Rhodopsin 7-helix transmembrane proteins"/>
    <property type="match status" value="1"/>
</dbReference>
<dbReference type="GeneID" id="106159412"/>
<dbReference type="GO" id="GO:0005886">
    <property type="term" value="C:plasma membrane"/>
    <property type="evidence" value="ECO:0007669"/>
    <property type="project" value="TreeGrafter"/>
</dbReference>
<gene>
    <name evidence="11" type="primary">LOC106159412</name>
</gene>
<accession>A0A1S3HYP6</accession>
<keyword evidence="5 8" id="KW-0472">Membrane</keyword>
<feature type="transmembrane region" description="Helical" evidence="8">
    <location>
        <begin position="45"/>
        <end position="66"/>
    </location>
</feature>
<evidence type="ECO:0000313" key="10">
    <source>
        <dbReference type="Proteomes" id="UP000085678"/>
    </source>
</evidence>
<feature type="transmembrane region" description="Helical" evidence="8">
    <location>
        <begin position="252"/>
        <end position="276"/>
    </location>
</feature>
<feature type="domain" description="G-protein coupled receptors family 1 profile" evidence="9">
    <location>
        <begin position="57"/>
        <end position="312"/>
    </location>
</feature>
<dbReference type="PRINTS" id="PR00237">
    <property type="entry name" value="GPCRRHODOPSN"/>
</dbReference>
<feature type="transmembrane region" description="Helical" evidence="8">
    <location>
        <begin position="78"/>
        <end position="102"/>
    </location>
</feature>
<reference evidence="11" key="1">
    <citation type="submission" date="2025-08" db="UniProtKB">
        <authorList>
            <consortium name="RefSeq"/>
        </authorList>
    </citation>
    <scope>IDENTIFICATION</scope>
    <source>
        <tissue evidence="11">Gonads</tissue>
    </source>
</reference>
<keyword evidence="3 8" id="KW-1133">Transmembrane helix</keyword>
<sequence length="365" mass="40980">MNTLSLDENITSWTLSDSTNRSEEDWARIQSYYNLINTFSTVCPAIFGSILLLGILGNGMVIYAILANKFLRTCPNMLFLNLAVADLLFLLFCVPLQAAYYISKYDLILGEGLCKLFKYTIFVTMSVSAYSLMIICVFRCIAVAMPLQASRILTKRYSLIASGLIWLAMLLLNSPIALYYSEASGSCTSKYDDKDTIVAIAVGVDFLLPITACFVGTGIITVSLRRNQKVFKKMDYETLEKLESCRRSTRKVVILVVSVAVVFFVCWAPFLSITLYNALPIGDRVDPLTVYVAGVIAQLLAFSNSCANPIIYNFVSTDFRRGFRRIKQCRLRRGLQRQSTNNTTRSDIVLRERNVSLKLVQSDVK</sequence>
<dbReference type="KEGG" id="lak:106159412"/>
<keyword evidence="7" id="KW-0807">Transducer</keyword>
<feature type="transmembrane region" description="Helical" evidence="8">
    <location>
        <begin position="122"/>
        <end position="145"/>
    </location>
</feature>
<proteinExistence type="predicted"/>
<feature type="transmembrane region" description="Helical" evidence="8">
    <location>
        <begin position="288"/>
        <end position="315"/>
    </location>
</feature>
<dbReference type="InParanoid" id="A0A1S3HYP6"/>
<keyword evidence="6" id="KW-0675">Receptor</keyword>
<organism evidence="10 11">
    <name type="scientific">Lingula anatina</name>
    <name type="common">Brachiopod</name>
    <name type="synonym">Lingula unguis</name>
    <dbReference type="NCBI Taxonomy" id="7574"/>
    <lineage>
        <taxon>Eukaryota</taxon>
        <taxon>Metazoa</taxon>
        <taxon>Spiralia</taxon>
        <taxon>Lophotrochozoa</taxon>
        <taxon>Brachiopoda</taxon>
        <taxon>Linguliformea</taxon>
        <taxon>Lingulata</taxon>
        <taxon>Lingulida</taxon>
        <taxon>Linguloidea</taxon>
        <taxon>Lingulidae</taxon>
        <taxon>Lingula</taxon>
    </lineage>
</organism>
<comment type="subcellular location">
    <subcellularLocation>
        <location evidence="1">Membrane</location>
        <topology evidence="1">Multi-pass membrane protein</topology>
    </subcellularLocation>
</comment>
<evidence type="ECO:0000256" key="5">
    <source>
        <dbReference type="ARBA" id="ARBA00023136"/>
    </source>
</evidence>
<dbReference type="PROSITE" id="PS50262">
    <property type="entry name" value="G_PROTEIN_RECEP_F1_2"/>
    <property type="match status" value="1"/>
</dbReference>
<keyword evidence="4" id="KW-0297">G-protein coupled receptor</keyword>
<evidence type="ECO:0000256" key="1">
    <source>
        <dbReference type="ARBA" id="ARBA00004141"/>
    </source>
</evidence>